<dbReference type="PANTHER" id="PTHR34545:SF8">
    <property type="entry name" value="CLAVATA3_ESR (CLE)-RELATED PROTEIN 21"/>
    <property type="match status" value="1"/>
</dbReference>
<name>A0AAD3XWL7_NEPGR</name>
<feature type="region of interest" description="Disordered" evidence="1">
    <location>
        <begin position="59"/>
        <end position="88"/>
    </location>
</feature>
<evidence type="ECO:0000256" key="1">
    <source>
        <dbReference type="SAM" id="MobiDB-lite"/>
    </source>
</evidence>
<dbReference type="InterPro" id="IPR033249">
    <property type="entry name" value="CLE_plant"/>
</dbReference>
<proteinExistence type="predicted"/>
<reference evidence="3" key="1">
    <citation type="submission" date="2023-05" db="EMBL/GenBank/DDBJ databases">
        <title>Nepenthes gracilis genome sequencing.</title>
        <authorList>
            <person name="Fukushima K."/>
        </authorList>
    </citation>
    <scope>NUCLEOTIDE SEQUENCE</scope>
    <source>
        <strain evidence="3">SING2019-196</strain>
    </source>
</reference>
<dbReference type="PANTHER" id="PTHR34545">
    <property type="entry name" value="CLAVATA3/ESR (CLE)-RELATED PROTEIN 22"/>
    <property type="match status" value="1"/>
</dbReference>
<dbReference type="GO" id="GO:0048731">
    <property type="term" value="P:system development"/>
    <property type="evidence" value="ECO:0007669"/>
    <property type="project" value="InterPro"/>
</dbReference>
<feature type="chain" id="PRO_5042133212" evidence="2">
    <location>
        <begin position="29"/>
        <end position="88"/>
    </location>
</feature>
<dbReference type="Proteomes" id="UP001279734">
    <property type="component" value="Unassembled WGS sequence"/>
</dbReference>
<protein>
    <submittedName>
        <fullName evidence="3">Uncharacterized protein</fullName>
    </submittedName>
</protein>
<dbReference type="EMBL" id="BSYO01000021">
    <property type="protein sequence ID" value="GMH20218.1"/>
    <property type="molecule type" value="Genomic_DNA"/>
</dbReference>
<dbReference type="AlphaFoldDB" id="A0AAD3XWL7"/>
<organism evidence="3 4">
    <name type="scientific">Nepenthes gracilis</name>
    <name type="common">Slender pitcher plant</name>
    <dbReference type="NCBI Taxonomy" id="150966"/>
    <lineage>
        <taxon>Eukaryota</taxon>
        <taxon>Viridiplantae</taxon>
        <taxon>Streptophyta</taxon>
        <taxon>Embryophyta</taxon>
        <taxon>Tracheophyta</taxon>
        <taxon>Spermatophyta</taxon>
        <taxon>Magnoliopsida</taxon>
        <taxon>eudicotyledons</taxon>
        <taxon>Gunneridae</taxon>
        <taxon>Pentapetalae</taxon>
        <taxon>Caryophyllales</taxon>
        <taxon>Nepenthaceae</taxon>
        <taxon>Nepenthes</taxon>
    </lineage>
</organism>
<keyword evidence="4" id="KW-1185">Reference proteome</keyword>
<feature type="signal peptide" evidence="2">
    <location>
        <begin position="1"/>
        <end position="28"/>
    </location>
</feature>
<evidence type="ECO:0000313" key="3">
    <source>
        <dbReference type="EMBL" id="GMH20218.1"/>
    </source>
</evidence>
<evidence type="ECO:0000313" key="4">
    <source>
        <dbReference type="Proteomes" id="UP001279734"/>
    </source>
</evidence>
<gene>
    <name evidence="3" type="ORF">Nepgr_022059</name>
</gene>
<comment type="caution">
    <text evidence="3">The sequence shown here is derived from an EMBL/GenBank/DDBJ whole genome shotgun (WGS) entry which is preliminary data.</text>
</comment>
<evidence type="ECO:0000256" key="2">
    <source>
        <dbReference type="SAM" id="SignalP"/>
    </source>
</evidence>
<sequence length="88" mass="10046">MLIVRKKPVVCLFFLLLVLLPLERPFFADGHGRFNKVRSGSSSTELRRVKSHGFFFRGNAEKNAGGDDDMFDDDKRKINTGPNPLHNR</sequence>
<accession>A0AAD3XWL7</accession>
<keyword evidence="2" id="KW-0732">Signal</keyword>